<organism evidence="2 3">
    <name type="scientific">Saliterribacillus persicus</name>
    <dbReference type="NCBI Taxonomy" id="930114"/>
    <lineage>
        <taxon>Bacteria</taxon>
        <taxon>Bacillati</taxon>
        <taxon>Bacillota</taxon>
        <taxon>Bacilli</taxon>
        <taxon>Bacillales</taxon>
        <taxon>Bacillaceae</taxon>
        <taxon>Saliterribacillus</taxon>
    </lineage>
</organism>
<evidence type="ECO:0000259" key="1">
    <source>
        <dbReference type="PROSITE" id="PS51186"/>
    </source>
</evidence>
<dbReference type="InterPro" id="IPR016181">
    <property type="entry name" value="Acyl_CoA_acyltransferase"/>
</dbReference>
<gene>
    <name evidence="2" type="ORF">DFR57_104209</name>
</gene>
<dbReference type="PROSITE" id="PS51186">
    <property type="entry name" value="GNAT"/>
    <property type="match status" value="1"/>
</dbReference>
<reference evidence="2 3" key="1">
    <citation type="submission" date="2018-07" db="EMBL/GenBank/DDBJ databases">
        <title>Genomic Encyclopedia of Type Strains, Phase IV (KMG-IV): sequencing the most valuable type-strain genomes for metagenomic binning, comparative biology and taxonomic classification.</title>
        <authorList>
            <person name="Goeker M."/>
        </authorList>
    </citation>
    <scope>NUCLEOTIDE SEQUENCE [LARGE SCALE GENOMIC DNA]</scope>
    <source>
        <strain evidence="2 3">DSM 27696</strain>
    </source>
</reference>
<evidence type="ECO:0000313" key="3">
    <source>
        <dbReference type="Proteomes" id="UP000252585"/>
    </source>
</evidence>
<proteinExistence type="predicted"/>
<dbReference type="Proteomes" id="UP000252585">
    <property type="component" value="Unassembled WGS sequence"/>
</dbReference>
<evidence type="ECO:0000313" key="2">
    <source>
        <dbReference type="EMBL" id="RCW73211.1"/>
    </source>
</evidence>
<dbReference type="RefSeq" id="WP_245937407.1">
    <property type="nucleotide sequence ID" value="NZ_QPJJ01000004.1"/>
</dbReference>
<dbReference type="EMBL" id="QPJJ01000004">
    <property type="protein sequence ID" value="RCW73211.1"/>
    <property type="molecule type" value="Genomic_DNA"/>
</dbReference>
<dbReference type="InterPro" id="IPR000182">
    <property type="entry name" value="GNAT_dom"/>
</dbReference>
<feature type="domain" description="N-acetyltransferase" evidence="1">
    <location>
        <begin position="5"/>
        <end position="155"/>
    </location>
</feature>
<dbReference type="AlphaFoldDB" id="A0A368XYY0"/>
<keyword evidence="3" id="KW-1185">Reference proteome</keyword>
<comment type="caution">
    <text evidence="2">The sequence shown here is derived from an EMBL/GenBank/DDBJ whole genome shotgun (WGS) entry which is preliminary data.</text>
</comment>
<protein>
    <submittedName>
        <fullName evidence="2">Acetyltransferase (GNAT) family protein</fullName>
    </submittedName>
</protein>
<dbReference type="Gene3D" id="3.40.630.30">
    <property type="match status" value="1"/>
</dbReference>
<dbReference type="SUPFAM" id="SSF55729">
    <property type="entry name" value="Acyl-CoA N-acyltransferases (Nat)"/>
    <property type="match status" value="1"/>
</dbReference>
<accession>A0A368XYY0</accession>
<keyword evidence="2" id="KW-0808">Transferase</keyword>
<sequence>MEALLSLKKVELKDRDNYKRYLLLADEDPAMVDRYLYTGELFAIRKQNDVIGVILVTFPSNSTIEIKNIALEPQERGLGYGKKAIQLVCDQFYLRNFKTIRVGTANSSIGNLAFYQKIDFRITEIRKDFFLQYEHPIIENGIRALDMIMMEKTIKETGKISSQK</sequence>
<dbReference type="CDD" id="cd04301">
    <property type="entry name" value="NAT_SF"/>
    <property type="match status" value="1"/>
</dbReference>
<dbReference type="GO" id="GO:0016747">
    <property type="term" value="F:acyltransferase activity, transferring groups other than amino-acyl groups"/>
    <property type="evidence" value="ECO:0007669"/>
    <property type="project" value="InterPro"/>
</dbReference>
<name>A0A368XYY0_9BACI</name>
<dbReference type="Pfam" id="PF00583">
    <property type="entry name" value="Acetyltransf_1"/>
    <property type="match status" value="1"/>
</dbReference>